<accession>A0A9Q1JSI0</accession>
<dbReference type="EMBL" id="JAKOGI010000827">
    <property type="protein sequence ID" value="KAJ8430067.1"/>
    <property type="molecule type" value="Genomic_DNA"/>
</dbReference>
<name>A0A9Q1JSI0_9CARY</name>
<evidence type="ECO:0000313" key="1">
    <source>
        <dbReference type="EMBL" id="KAJ8430067.1"/>
    </source>
</evidence>
<keyword evidence="2" id="KW-1185">Reference proteome</keyword>
<evidence type="ECO:0000313" key="2">
    <source>
        <dbReference type="Proteomes" id="UP001153076"/>
    </source>
</evidence>
<proteinExistence type="predicted"/>
<reference evidence="1" key="1">
    <citation type="submission" date="2022-04" db="EMBL/GenBank/DDBJ databases">
        <title>Carnegiea gigantea Genome sequencing and assembly v2.</title>
        <authorList>
            <person name="Copetti D."/>
            <person name="Sanderson M.J."/>
            <person name="Burquez A."/>
            <person name="Wojciechowski M.F."/>
        </authorList>
    </citation>
    <scope>NUCLEOTIDE SEQUENCE</scope>
    <source>
        <strain evidence="1">SGP5-SGP5p</strain>
        <tissue evidence="1">Aerial part</tissue>
    </source>
</reference>
<organism evidence="1 2">
    <name type="scientific">Carnegiea gigantea</name>
    <dbReference type="NCBI Taxonomy" id="171969"/>
    <lineage>
        <taxon>Eukaryota</taxon>
        <taxon>Viridiplantae</taxon>
        <taxon>Streptophyta</taxon>
        <taxon>Embryophyta</taxon>
        <taxon>Tracheophyta</taxon>
        <taxon>Spermatophyta</taxon>
        <taxon>Magnoliopsida</taxon>
        <taxon>eudicotyledons</taxon>
        <taxon>Gunneridae</taxon>
        <taxon>Pentapetalae</taxon>
        <taxon>Caryophyllales</taxon>
        <taxon>Cactineae</taxon>
        <taxon>Cactaceae</taxon>
        <taxon>Cactoideae</taxon>
        <taxon>Echinocereeae</taxon>
        <taxon>Carnegiea</taxon>
    </lineage>
</organism>
<dbReference type="AlphaFoldDB" id="A0A9Q1JSI0"/>
<gene>
    <name evidence="1" type="ORF">Cgig2_028779</name>
</gene>
<comment type="caution">
    <text evidence="1">The sequence shown here is derived from an EMBL/GenBank/DDBJ whole genome shotgun (WGS) entry which is preliminary data.</text>
</comment>
<sequence length="396" mass="44531">MDGTLGNERAPLENGQECSYRPYYRRSSSLRSLNAIPSTTLISILVRKVKVKQGTLCYYRNDKKKYDNVSKDYENYFNATVLKKVNTEPLTHFEESLKQVGIFGAVGVSQFSYHFDANVWWAFCELWGLLTNTLHHGVGEIGISLYTLEWIGGLPILRDIYEEFLPQNKDLSPSTAKDVMDPAQAHADLQRRDTGAKFYVPPSYYEGETLDQQDARTRKIGIPLPEAPTVAIEHSNLVVTAIILVSEMSDDLVEAVPIQSIPASLASLFCNLKEDWVRESILKGVEVIIDIISGHGSARELIASRARVFQSLSALRSIIDIYNLNTIEICWLSSKIEEIFGVVKTVVKIEDLVDIDRVKALSNQDLTCSSEITHIEDQLNNLSSEALKLKVRSRRS</sequence>
<protein>
    <submittedName>
        <fullName evidence="1">Uncharacterized protein</fullName>
    </submittedName>
</protein>
<dbReference type="Proteomes" id="UP001153076">
    <property type="component" value="Unassembled WGS sequence"/>
</dbReference>